<dbReference type="CDD" id="cd06223">
    <property type="entry name" value="PRTases_typeI"/>
    <property type="match status" value="1"/>
</dbReference>
<dbReference type="AlphaFoldDB" id="A0A377XFU9"/>
<evidence type="ECO:0000256" key="5">
    <source>
        <dbReference type="ARBA" id="ARBA00022975"/>
    </source>
</evidence>
<dbReference type="Proteomes" id="UP000254340">
    <property type="component" value="Unassembled WGS sequence"/>
</dbReference>
<keyword evidence="5 6" id="KW-0665">Pyrimidine biosynthesis</keyword>
<accession>A0A377XFU9</accession>
<sequence>MLVDDVITAGTAIRESMEIIQAQGAQLAGVLISLDRQERGRGEISAIQEVERDYGCQVISIITLKELIAYLEEKPEMAEHLASVRAYREAYGV</sequence>
<comment type="caution">
    <text evidence="6">Lacks conserved residue(s) required for the propagation of feature annotation.</text>
</comment>
<name>A0A377XFU9_KLEPN</name>
<comment type="pathway">
    <text evidence="1 6">Pyrimidine metabolism; UMP biosynthesis via de novo pathway; UMP from orotate: step 1/2.</text>
</comment>
<dbReference type="InterPro" id="IPR023031">
    <property type="entry name" value="OPRT"/>
</dbReference>
<evidence type="ECO:0000313" key="8">
    <source>
        <dbReference type="Proteomes" id="UP000254340"/>
    </source>
</evidence>
<dbReference type="EC" id="2.4.2.10" evidence="2 6"/>
<dbReference type="InterPro" id="IPR000836">
    <property type="entry name" value="PRTase_dom"/>
</dbReference>
<feature type="binding site" description="in other chain" evidence="6">
    <location>
        <begin position="4"/>
        <end position="12"/>
    </location>
    <ligand>
        <name>5-phospho-alpha-D-ribose 1-diphosphate</name>
        <dbReference type="ChEBI" id="CHEBI:58017"/>
        <note>ligand shared between dimeric partners</note>
    </ligand>
</feature>
<dbReference type="GO" id="GO:0000287">
    <property type="term" value="F:magnesium ion binding"/>
    <property type="evidence" value="ECO:0007669"/>
    <property type="project" value="UniProtKB-UniRule"/>
</dbReference>
<dbReference type="GO" id="GO:0005737">
    <property type="term" value="C:cytoplasm"/>
    <property type="evidence" value="ECO:0007669"/>
    <property type="project" value="TreeGrafter"/>
</dbReference>
<dbReference type="UniPathway" id="UPA00070">
    <property type="reaction ID" value="UER00119"/>
</dbReference>
<dbReference type="Gene3D" id="3.40.50.2020">
    <property type="match status" value="1"/>
</dbReference>
<dbReference type="EMBL" id="UGLH01000006">
    <property type="protein sequence ID" value="STT82429.1"/>
    <property type="molecule type" value="Genomic_DNA"/>
</dbReference>
<comment type="subunit">
    <text evidence="6">Homodimer.</text>
</comment>
<evidence type="ECO:0000256" key="6">
    <source>
        <dbReference type="HAMAP-Rule" id="MF_01208"/>
    </source>
</evidence>
<comment type="cofactor">
    <cofactor evidence="6">
        <name>Mg(2+)</name>
        <dbReference type="ChEBI" id="CHEBI:18420"/>
    </cofactor>
</comment>
<comment type="similarity">
    <text evidence="6">Belongs to the purine/pyrimidine phosphoribosyltransferase family. PyrE subfamily.</text>
</comment>
<keyword evidence="4 6" id="KW-0808">Transferase</keyword>
<dbReference type="PANTHER" id="PTHR46683:SF1">
    <property type="entry name" value="OROTATE PHOSPHORIBOSYLTRANSFERASE 1-RELATED"/>
    <property type="match status" value="1"/>
</dbReference>
<evidence type="ECO:0000256" key="4">
    <source>
        <dbReference type="ARBA" id="ARBA00022679"/>
    </source>
</evidence>
<feature type="binding site" evidence="6">
    <location>
        <position position="8"/>
    </location>
    <ligand>
        <name>orotate</name>
        <dbReference type="ChEBI" id="CHEBI:30839"/>
    </ligand>
</feature>
<gene>
    <name evidence="7" type="primary">pyrE_2</name>
    <name evidence="6" type="synonym">pyrE</name>
    <name evidence="7" type="ORF">NCTC5047_03396</name>
</gene>
<dbReference type="GO" id="GO:0046132">
    <property type="term" value="P:pyrimidine ribonucleoside biosynthetic process"/>
    <property type="evidence" value="ECO:0007669"/>
    <property type="project" value="TreeGrafter"/>
</dbReference>
<protein>
    <recommendedName>
        <fullName evidence="2 6">Orotate phosphoribosyltransferase</fullName>
        <shortName evidence="6">OPRT</shortName>
        <shortName evidence="6">OPRTase</shortName>
        <ecNumber evidence="2 6">2.4.2.10</ecNumber>
    </recommendedName>
</protein>
<dbReference type="PANTHER" id="PTHR46683">
    <property type="entry name" value="OROTATE PHOSPHORIBOSYLTRANSFERASE 1-RELATED"/>
    <property type="match status" value="1"/>
</dbReference>
<evidence type="ECO:0000256" key="1">
    <source>
        <dbReference type="ARBA" id="ARBA00004889"/>
    </source>
</evidence>
<dbReference type="InterPro" id="IPR029057">
    <property type="entry name" value="PRTase-like"/>
</dbReference>
<keyword evidence="6" id="KW-0460">Magnesium</keyword>
<dbReference type="GO" id="GO:0044205">
    <property type="term" value="P:'de novo' UMP biosynthetic process"/>
    <property type="evidence" value="ECO:0007669"/>
    <property type="project" value="UniProtKB-UniRule"/>
</dbReference>
<dbReference type="GO" id="GO:0006207">
    <property type="term" value="P:'de novo' pyrimidine nucleobase biosynthetic process"/>
    <property type="evidence" value="ECO:0007669"/>
    <property type="project" value="TreeGrafter"/>
</dbReference>
<keyword evidence="3 6" id="KW-0328">Glycosyltransferase</keyword>
<evidence type="ECO:0000313" key="7">
    <source>
        <dbReference type="EMBL" id="STT82429.1"/>
    </source>
</evidence>
<dbReference type="SUPFAM" id="SSF53271">
    <property type="entry name" value="PRTase-like"/>
    <property type="match status" value="1"/>
</dbReference>
<organism evidence="7 8">
    <name type="scientific">Klebsiella pneumoniae</name>
    <dbReference type="NCBI Taxonomy" id="573"/>
    <lineage>
        <taxon>Bacteria</taxon>
        <taxon>Pseudomonadati</taxon>
        <taxon>Pseudomonadota</taxon>
        <taxon>Gammaproteobacteria</taxon>
        <taxon>Enterobacterales</taxon>
        <taxon>Enterobacteriaceae</taxon>
        <taxon>Klebsiella/Raoultella group</taxon>
        <taxon>Klebsiella</taxon>
        <taxon>Klebsiella pneumoniae complex</taxon>
    </lineage>
</organism>
<comment type="catalytic activity">
    <reaction evidence="6">
        <text>orotidine 5'-phosphate + diphosphate = orotate + 5-phospho-alpha-D-ribose 1-diphosphate</text>
        <dbReference type="Rhea" id="RHEA:10380"/>
        <dbReference type="ChEBI" id="CHEBI:30839"/>
        <dbReference type="ChEBI" id="CHEBI:33019"/>
        <dbReference type="ChEBI" id="CHEBI:57538"/>
        <dbReference type="ChEBI" id="CHEBI:58017"/>
        <dbReference type="EC" id="2.4.2.10"/>
    </reaction>
</comment>
<dbReference type="HAMAP" id="MF_01208">
    <property type="entry name" value="PyrE"/>
    <property type="match status" value="1"/>
</dbReference>
<proteinExistence type="inferred from homology"/>
<feature type="binding site" evidence="6">
    <location>
        <position position="36"/>
    </location>
    <ligand>
        <name>orotate</name>
        <dbReference type="ChEBI" id="CHEBI:30839"/>
    </ligand>
</feature>
<dbReference type="GO" id="GO:0004588">
    <property type="term" value="F:orotate phosphoribosyltransferase activity"/>
    <property type="evidence" value="ECO:0007669"/>
    <property type="project" value="UniProtKB-UniRule"/>
</dbReference>
<evidence type="ECO:0000256" key="3">
    <source>
        <dbReference type="ARBA" id="ARBA00022676"/>
    </source>
</evidence>
<evidence type="ECO:0000256" key="2">
    <source>
        <dbReference type="ARBA" id="ARBA00011971"/>
    </source>
</evidence>
<reference evidence="7 8" key="1">
    <citation type="submission" date="2018-06" db="EMBL/GenBank/DDBJ databases">
        <authorList>
            <consortium name="Pathogen Informatics"/>
            <person name="Doyle S."/>
        </authorList>
    </citation>
    <scope>NUCLEOTIDE SEQUENCE [LARGE SCALE GENOMIC DNA]</scope>
    <source>
        <strain evidence="7 8">NCTC5047</strain>
    </source>
</reference>
<comment type="function">
    <text evidence="6">Catalyzes the transfer of a ribosyl phosphate group from 5-phosphoribose 1-diphosphate to orotate, leading to the formation of orotidine monophosphate (OMP).</text>
</comment>